<dbReference type="PANTHER" id="PTHR23104:SF17">
    <property type="entry name" value="EF-HAND DOMAIN-CONTAINING PROTEIN"/>
    <property type="match status" value="1"/>
</dbReference>
<dbReference type="PROSITE" id="PS00018">
    <property type="entry name" value="EF_HAND_1"/>
    <property type="match status" value="1"/>
</dbReference>
<feature type="domain" description="EF-hand" evidence="4">
    <location>
        <begin position="92"/>
        <end position="127"/>
    </location>
</feature>
<evidence type="ECO:0000313" key="5">
    <source>
        <dbReference type="EMBL" id="ROT74773.1"/>
    </source>
</evidence>
<proteinExistence type="predicted"/>
<keyword evidence="2" id="KW-0677">Repeat</keyword>
<evidence type="ECO:0000259" key="4">
    <source>
        <dbReference type="PROSITE" id="PS50222"/>
    </source>
</evidence>
<dbReference type="PROSITE" id="PS50222">
    <property type="entry name" value="EF_HAND_2"/>
    <property type="match status" value="1"/>
</dbReference>
<comment type="caution">
    <text evidence="5">The sequence shown here is derived from an EMBL/GenBank/DDBJ whole genome shotgun (WGS) entry which is preliminary data.</text>
</comment>
<name>A0A3R7PKH0_PENVA</name>
<reference evidence="5 6" key="1">
    <citation type="submission" date="2018-04" db="EMBL/GenBank/DDBJ databases">
        <authorList>
            <person name="Zhang X."/>
            <person name="Yuan J."/>
            <person name="Li F."/>
            <person name="Xiang J."/>
        </authorList>
    </citation>
    <scope>NUCLEOTIDE SEQUENCE [LARGE SCALE GENOMIC DNA]</scope>
    <source>
        <tissue evidence="5">Muscle</tissue>
    </source>
</reference>
<sequence>MISPLFTSTLLKNRQSNSKDSAFACTLTRKDRLLDEHLAEMPHLDPKTMSPSEKQYHLFLAHDYNQDLNLDGVEIMQSIFHDDSTELYTDEVLAQKIDYLLDNFDRNRDGKLSFPEFMMSDARFTAV</sequence>
<evidence type="ECO:0000256" key="1">
    <source>
        <dbReference type="ARBA" id="ARBA00022729"/>
    </source>
</evidence>
<protein>
    <submittedName>
        <fullName evidence="5">Putative multiple coagulation factor deficiency protein 2-like isoform X1</fullName>
    </submittedName>
</protein>
<dbReference type="Gene3D" id="1.10.238.10">
    <property type="entry name" value="EF-hand"/>
    <property type="match status" value="1"/>
</dbReference>
<evidence type="ECO:0000256" key="3">
    <source>
        <dbReference type="ARBA" id="ARBA00022837"/>
    </source>
</evidence>
<evidence type="ECO:0000256" key="2">
    <source>
        <dbReference type="ARBA" id="ARBA00022737"/>
    </source>
</evidence>
<dbReference type="InterPro" id="IPR052110">
    <property type="entry name" value="MCFD2-like"/>
</dbReference>
<dbReference type="GO" id="GO:0005509">
    <property type="term" value="F:calcium ion binding"/>
    <property type="evidence" value="ECO:0007669"/>
    <property type="project" value="InterPro"/>
</dbReference>
<evidence type="ECO:0000313" key="6">
    <source>
        <dbReference type="Proteomes" id="UP000283509"/>
    </source>
</evidence>
<dbReference type="Proteomes" id="UP000283509">
    <property type="component" value="Unassembled WGS sequence"/>
</dbReference>
<dbReference type="PANTHER" id="PTHR23104">
    <property type="entry name" value="MULTIPLE COAGULATION FACTOR DEFICIENCY PROTEIN 2 NEURAL STEM CELL DERIVED NEURONAL SURVIVAL PROTEIN"/>
    <property type="match status" value="1"/>
</dbReference>
<gene>
    <name evidence="5" type="ORF">C7M84_006727</name>
</gene>
<accession>A0A3R7PKH0</accession>
<dbReference type="InterPro" id="IPR002048">
    <property type="entry name" value="EF_hand_dom"/>
</dbReference>
<dbReference type="AlphaFoldDB" id="A0A3R7PKH0"/>
<organism evidence="5 6">
    <name type="scientific">Penaeus vannamei</name>
    <name type="common">Whiteleg shrimp</name>
    <name type="synonym">Litopenaeus vannamei</name>
    <dbReference type="NCBI Taxonomy" id="6689"/>
    <lineage>
        <taxon>Eukaryota</taxon>
        <taxon>Metazoa</taxon>
        <taxon>Ecdysozoa</taxon>
        <taxon>Arthropoda</taxon>
        <taxon>Crustacea</taxon>
        <taxon>Multicrustacea</taxon>
        <taxon>Malacostraca</taxon>
        <taxon>Eumalacostraca</taxon>
        <taxon>Eucarida</taxon>
        <taxon>Decapoda</taxon>
        <taxon>Dendrobranchiata</taxon>
        <taxon>Penaeoidea</taxon>
        <taxon>Penaeidae</taxon>
        <taxon>Penaeus</taxon>
    </lineage>
</organism>
<dbReference type="EMBL" id="QCYY01001849">
    <property type="protein sequence ID" value="ROT74773.1"/>
    <property type="molecule type" value="Genomic_DNA"/>
</dbReference>
<keyword evidence="6" id="KW-1185">Reference proteome</keyword>
<dbReference type="InterPro" id="IPR011992">
    <property type="entry name" value="EF-hand-dom_pair"/>
</dbReference>
<keyword evidence="3" id="KW-0106">Calcium</keyword>
<keyword evidence="1" id="KW-0732">Signal</keyword>
<dbReference type="InterPro" id="IPR018247">
    <property type="entry name" value="EF_Hand_1_Ca_BS"/>
</dbReference>
<dbReference type="SUPFAM" id="SSF47473">
    <property type="entry name" value="EF-hand"/>
    <property type="match status" value="1"/>
</dbReference>
<reference evidence="5 6" key="2">
    <citation type="submission" date="2019-01" db="EMBL/GenBank/DDBJ databases">
        <title>The decoding of complex shrimp genome reveals the adaptation for benthos swimmer, frequently molting mechanism and breeding impact on genome.</title>
        <authorList>
            <person name="Sun Y."/>
            <person name="Gao Y."/>
            <person name="Yu Y."/>
        </authorList>
    </citation>
    <scope>NUCLEOTIDE SEQUENCE [LARGE SCALE GENOMIC DNA]</scope>
    <source>
        <tissue evidence="5">Muscle</tissue>
    </source>
</reference>
<dbReference type="OrthoDB" id="289247at2759"/>